<dbReference type="RefSeq" id="XP_014664492.1">
    <property type="nucleotide sequence ID" value="XM_014809006.1"/>
</dbReference>
<name>A0ABM1DX21_PRICU</name>
<feature type="compositionally biased region" description="Basic and acidic residues" evidence="1">
    <location>
        <begin position="270"/>
        <end position="292"/>
    </location>
</feature>
<dbReference type="Proteomes" id="UP000695022">
    <property type="component" value="Unplaced"/>
</dbReference>
<evidence type="ECO:0000256" key="1">
    <source>
        <dbReference type="SAM" id="MobiDB-lite"/>
    </source>
</evidence>
<feature type="region of interest" description="Disordered" evidence="1">
    <location>
        <begin position="33"/>
        <end position="55"/>
    </location>
</feature>
<reference evidence="3" key="1">
    <citation type="submission" date="2025-08" db="UniProtKB">
        <authorList>
            <consortium name="RefSeq"/>
        </authorList>
    </citation>
    <scope>IDENTIFICATION</scope>
</reference>
<evidence type="ECO:0000313" key="3">
    <source>
        <dbReference type="RefSeq" id="XP_014664492.1"/>
    </source>
</evidence>
<dbReference type="InterPro" id="IPR038832">
    <property type="entry name" value="CDCA3"/>
</dbReference>
<dbReference type="PANTHER" id="PTHR34756">
    <property type="entry name" value="CELL DIVISION CYCLE-ASSOCIATED PROTEIN 3"/>
    <property type="match status" value="1"/>
</dbReference>
<protein>
    <submittedName>
        <fullName evidence="3">Cell division cycle-associated protein 3-like</fullName>
    </submittedName>
</protein>
<organism evidence="2 3">
    <name type="scientific">Priapulus caudatus</name>
    <name type="common">Priapulid worm</name>
    <dbReference type="NCBI Taxonomy" id="37621"/>
    <lineage>
        <taxon>Eukaryota</taxon>
        <taxon>Metazoa</taxon>
        <taxon>Ecdysozoa</taxon>
        <taxon>Scalidophora</taxon>
        <taxon>Priapulida</taxon>
        <taxon>Priapulimorpha</taxon>
        <taxon>Priapulimorphida</taxon>
        <taxon>Priapulidae</taxon>
        <taxon>Priapulus</taxon>
    </lineage>
</organism>
<dbReference type="PANTHER" id="PTHR34756:SF1">
    <property type="entry name" value="CELL DIVISION CYCLE-ASSOCIATED PROTEIN 3"/>
    <property type="match status" value="1"/>
</dbReference>
<accession>A0ABM1DX21</accession>
<sequence>MVFHEITQWQGRFKHKMGGVNTKEVVEALDATDSRTTPPHMGRKTILSTDPRSPTEEICRTPIVVDNSPSIDTPSSSIIAHRSRVLEEDPRSPSIEVSRTPIQVAETPDIHRNQPGVRHRPKHLHIGTTTPVHCAPRDPATEPASDPRSPTKTIARTPIQEDHVSVDLDDPRSPTGDIARTPVFTSELAADSQAEALARGEKTPAYHKLSESSDISSGDLVADGETTSLLPDESVGMKQLQPKKLFEKNAGGKMAAARAADTPKYLLQRRQSERLNSDLEGAAEDKENLTQS</sequence>
<feature type="compositionally biased region" description="Basic and acidic residues" evidence="1">
    <location>
        <begin position="198"/>
        <end position="211"/>
    </location>
</feature>
<dbReference type="GeneID" id="106806869"/>
<gene>
    <name evidence="3" type="primary">LOC106806869</name>
</gene>
<keyword evidence="2" id="KW-1185">Reference proteome</keyword>
<evidence type="ECO:0000313" key="2">
    <source>
        <dbReference type="Proteomes" id="UP000695022"/>
    </source>
</evidence>
<feature type="compositionally biased region" description="Basic and acidic residues" evidence="1">
    <location>
        <begin position="159"/>
        <end position="172"/>
    </location>
</feature>
<feature type="region of interest" description="Disordered" evidence="1">
    <location>
        <begin position="111"/>
        <end position="292"/>
    </location>
</feature>
<proteinExistence type="predicted"/>